<dbReference type="InterPro" id="IPR015943">
    <property type="entry name" value="WD40/YVTN_repeat-like_dom_sf"/>
</dbReference>
<proteinExistence type="predicted"/>
<dbReference type="SUPFAM" id="SSF110296">
    <property type="entry name" value="Oligoxyloglucan reducing end-specific cellobiohydrolase"/>
    <property type="match status" value="1"/>
</dbReference>
<reference evidence="1 2" key="1">
    <citation type="submission" date="2016-10" db="EMBL/GenBank/DDBJ databases">
        <authorList>
            <person name="de Groot N.N."/>
        </authorList>
    </citation>
    <scope>NUCLEOTIDE SEQUENCE [LARGE SCALE GENOMIC DNA]</scope>
    <source>
        <strain evidence="1 2">NP_1H</strain>
    </source>
</reference>
<dbReference type="CDD" id="cd15482">
    <property type="entry name" value="Sialidase_non-viral"/>
    <property type="match status" value="1"/>
</dbReference>
<keyword evidence="2" id="KW-1185">Reference proteome</keyword>
<evidence type="ECO:0008006" key="3">
    <source>
        <dbReference type="Google" id="ProtNLM"/>
    </source>
</evidence>
<evidence type="ECO:0000313" key="2">
    <source>
        <dbReference type="Proteomes" id="UP000199258"/>
    </source>
</evidence>
<accession>A0A1G8PRL2</accession>
<gene>
    <name evidence="1" type="ORF">SAMN04488693_1373</name>
</gene>
<dbReference type="EMBL" id="FNDT01000037">
    <property type="protein sequence ID" value="SDI95189.1"/>
    <property type="molecule type" value="Genomic_DNA"/>
</dbReference>
<organism evidence="1 2">
    <name type="scientific">Arthrobacter subterraneus</name>
    <dbReference type="NCBI Taxonomy" id="335973"/>
    <lineage>
        <taxon>Bacteria</taxon>
        <taxon>Bacillati</taxon>
        <taxon>Actinomycetota</taxon>
        <taxon>Actinomycetes</taxon>
        <taxon>Micrococcales</taxon>
        <taxon>Micrococcaceae</taxon>
        <taxon>Arthrobacter</taxon>
    </lineage>
</organism>
<name>A0A1G8PRL2_9MICC</name>
<dbReference type="AlphaFoldDB" id="A0A1G8PRL2"/>
<dbReference type="Gene3D" id="2.130.10.10">
    <property type="entry name" value="YVTN repeat-like/Quinoprotein amine dehydrogenase"/>
    <property type="match status" value="1"/>
</dbReference>
<sequence>MTQHLISATKAHRYPRMALGAAGVAGLLLVTACAPQENQNASDESPVQESSFAHVHGMAVDPETDQLLVATHNGLFTVEEGTVEQVGPVNDLMGFAADSEGRYYASGHPGPGSDLPNPVGLIESNDGGKTWQELSRQGESDFHAMAVSEEGVIGFDGTLRISVNGQEWTEAGDQIQPANLAALPDSPVVLATTQEGVQRSEDGGYTWTLPKDAPVLLMTAFADADTAVGVAPDGEVHISRDAGLSWEATGGTVTEPGAITAAPGDEDVRIWIATAEGVEFSDDSGASFSTLVEAGEN</sequence>
<dbReference type="Proteomes" id="UP000199258">
    <property type="component" value="Unassembled WGS sequence"/>
</dbReference>
<dbReference type="STRING" id="335973.SAMN04488693_1373"/>
<dbReference type="InterPro" id="IPR054817">
    <property type="entry name" value="Glycosyl_F510_1955-like"/>
</dbReference>
<dbReference type="RefSeq" id="WP_245702935.1">
    <property type="nucleotide sequence ID" value="NZ_FNDT01000037.1"/>
</dbReference>
<protein>
    <recommendedName>
        <fullName evidence="3">BNR/Asp-box repeat-containing protein</fullName>
    </recommendedName>
</protein>
<evidence type="ECO:0000313" key="1">
    <source>
        <dbReference type="EMBL" id="SDI95189.1"/>
    </source>
</evidence>
<dbReference type="NCBIfam" id="NF045728">
    <property type="entry name" value="glycosyl_F510_1955"/>
    <property type="match status" value="1"/>
</dbReference>